<proteinExistence type="predicted"/>
<dbReference type="EMBL" id="GIBP01006561">
    <property type="protein sequence ID" value="NDV35530.1"/>
    <property type="molecule type" value="Transcribed_RNA"/>
</dbReference>
<dbReference type="GO" id="GO:0005524">
    <property type="term" value="F:ATP binding"/>
    <property type="evidence" value="ECO:0007669"/>
    <property type="project" value="InterPro"/>
</dbReference>
<name>A0A6B2LF60_9EUKA</name>
<dbReference type="SUPFAM" id="SSF56112">
    <property type="entry name" value="Protein kinase-like (PK-like)"/>
    <property type="match status" value="1"/>
</dbReference>
<dbReference type="PROSITE" id="PS50011">
    <property type="entry name" value="PROTEIN_KINASE_DOM"/>
    <property type="match status" value="1"/>
</dbReference>
<dbReference type="InterPro" id="IPR000719">
    <property type="entry name" value="Prot_kinase_dom"/>
</dbReference>
<evidence type="ECO:0000259" key="1">
    <source>
        <dbReference type="PROSITE" id="PS50011"/>
    </source>
</evidence>
<dbReference type="Pfam" id="PF00069">
    <property type="entry name" value="Pkinase"/>
    <property type="match status" value="1"/>
</dbReference>
<dbReference type="SMART" id="SM00220">
    <property type="entry name" value="S_TKc"/>
    <property type="match status" value="1"/>
</dbReference>
<organism evidence="2">
    <name type="scientific">Arcella intermedia</name>
    <dbReference type="NCBI Taxonomy" id="1963864"/>
    <lineage>
        <taxon>Eukaryota</taxon>
        <taxon>Amoebozoa</taxon>
        <taxon>Tubulinea</taxon>
        <taxon>Elardia</taxon>
        <taxon>Arcellinida</taxon>
        <taxon>Sphaerothecina</taxon>
        <taxon>Arcellidae</taxon>
        <taxon>Arcella</taxon>
    </lineage>
</organism>
<sequence>MGSGAFGVVKKATNIKTKDTVAVKIINIDDCNEREIQIMRIVKNRYCVSYIDSLETDESFYIVMEFCSQGDLFDAIEADTLNESAVKKAMLDTLRGLQYLHMNGIIHRDIKPENILHYYTCDATTNKVVDNWKIADFGIATFFTEGRYITSSTGTTQYKAPEMFPPARYTKSADLWAVGITAYVCLTGRFVWGGDSDEEVYESIRAYRIDYDNEFTPSAFAFILKLLDLNAETRMNIMESLNHSWFSTK</sequence>
<dbReference type="PANTHER" id="PTHR24347">
    <property type="entry name" value="SERINE/THREONINE-PROTEIN KINASE"/>
    <property type="match status" value="1"/>
</dbReference>
<feature type="domain" description="Protein kinase" evidence="1">
    <location>
        <begin position="1"/>
        <end position="246"/>
    </location>
</feature>
<accession>A0A6B2LF60</accession>
<dbReference type="Gene3D" id="1.10.510.10">
    <property type="entry name" value="Transferase(Phosphotransferase) domain 1"/>
    <property type="match status" value="1"/>
</dbReference>
<evidence type="ECO:0000313" key="2">
    <source>
        <dbReference type="EMBL" id="NDV35530.1"/>
    </source>
</evidence>
<protein>
    <recommendedName>
        <fullName evidence="1">Protein kinase domain-containing protein</fullName>
    </recommendedName>
</protein>
<dbReference type="AlphaFoldDB" id="A0A6B2LF60"/>
<dbReference type="InterPro" id="IPR011009">
    <property type="entry name" value="Kinase-like_dom_sf"/>
</dbReference>
<dbReference type="GO" id="GO:0004672">
    <property type="term" value="F:protein kinase activity"/>
    <property type="evidence" value="ECO:0007669"/>
    <property type="project" value="InterPro"/>
</dbReference>
<reference evidence="2" key="1">
    <citation type="journal article" date="2020" name="J. Eukaryot. Microbiol.">
        <title>De novo Sequencing, Assembly and Annotation of the Transcriptome for the Free-Living Testate Amoeba Arcella intermedia.</title>
        <authorList>
            <person name="Ribeiro G.M."/>
            <person name="Porfirio-Sousa A.L."/>
            <person name="Maurer-Alcala X.X."/>
            <person name="Katz L.A."/>
            <person name="Lahr D.J.G."/>
        </authorList>
    </citation>
    <scope>NUCLEOTIDE SEQUENCE</scope>
</reference>